<dbReference type="Proteomes" id="UP001314229">
    <property type="component" value="Unassembled WGS sequence"/>
</dbReference>
<feature type="compositionally biased region" description="Basic and acidic residues" evidence="1">
    <location>
        <begin position="184"/>
        <end position="199"/>
    </location>
</feature>
<organism evidence="2 3">
    <name type="scientific">Scomber scombrus</name>
    <name type="common">Atlantic mackerel</name>
    <name type="synonym">Scomber vernalis</name>
    <dbReference type="NCBI Taxonomy" id="13677"/>
    <lineage>
        <taxon>Eukaryota</taxon>
        <taxon>Metazoa</taxon>
        <taxon>Chordata</taxon>
        <taxon>Craniata</taxon>
        <taxon>Vertebrata</taxon>
        <taxon>Euteleostomi</taxon>
        <taxon>Actinopterygii</taxon>
        <taxon>Neopterygii</taxon>
        <taxon>Teleostei</taxon>
        <taxon>Neoteleostei</taxon>
        <taxon>Acanthomorphata</taxon>
        <taxon>Pelagiaria</taxon>
        <taxon>Scombriformes</taxon>
        <taxon>Scombridae</taxon>
        <taxon>Scomber</taxon>
    </lineage>
</organism>
<name>A0AAV1PDY0_SCOSC</name>
<protein>
    <submittedName>
        <fullName evidence="2">Uncharacterized protein si:dkeyp-110g5.4 isoform X2</fullName>
    </submittedName>
</protein>
<feature type="region of interest" description="Disordered" evidence="1">
    <location>
        <begin position="255"/>
        <end position="274"/>
    </location>
</feature>
<proteinExistence type="predicted"/>
<accession>A0AAV1PDY0</accession>
<feature type="compositionally biased region" description="Basic residues" evidence="1">
    <location>
        <begin position="237"/>
        <end position="246"/>
    </location>
</feature>
<reference evidence="2 3" key="1">
    <citation type="submission" date="2024-01" db="EMBL/GenBank/DDBJ databases">
        <authorList>
            <person name="Alioto T."/>
            <person name="Alioto T."/>
            <person name="Gomez Garrido J."/>
        </authorList>
    </citation>
    <scope>NUCLEOTIDE SEQUENCE [LARGE SCALE GENOMIC DNA]</scope>
</reference>
<feature type="compositionally biased region" description="Basic residues" evidence="1">
    <location>
        <begin position="200"/>
        <end position="212"/>
    </location>
</feature>
<dbReference type="AlphaFoldDB" id="A0AAV1PDY0"/>
<evidence type="ECO:0000313" key="3">
    <source>
        <dbReference type="Proteomes" id="UP001314229"/>
    </source>
</evidence>
<evidence type="ECO:0000256" key="1">
    <source>
        <dbReference type="SAM" id="MobiDB-lite"/>
    </source>
</evidence>
<sequence>MDIHSMDLLQLELYIPEEAEVKNIPMQSLPNSVLRRMGLPPPASKGSNAPADPQEVIWICPTVIRKKEQTPASQTGNSETENMSLKVSREFRDAPGPIQMSVVSSNCTAYKLLQNMMPGKKVSKRTSNTPPLTQGPPIKTQQDVIVLYHKRIYLIVKNPKRQRPEPKPEAWSSRHSASAVSCDSQEKASLEPEDKELQGKRMRVASPKRHLLTKPDKPSTNKRLHTDQELLNDNKLNNRRPRRRRTIGLPTPVDQEEEANNVSDECETQDLHSPQAEISSSLNYRMDKKMQREYQNDNYSCTSRVPQSASVDLPSQQQSCDFAALAQSEKIAKLKAKLKQADPHNKQSTK</sequence>
<comment type="caution">
    <text evidence="2">The sequence shown here is derived from an EMBL/GenBank/DDBJ whole genome shotgun (WGS) entry which is preliminary data.</text>
</comment>
<feature type="compositionally biased region" description="Basic and acidic residues" evidence="1">
    <location>
        <begin position="213"/>
        <end position="228"/>
    </location>
</feature>
<dbReference type="EMBL" id="CAWUFR010000123">
    <property type="protein sequence ID" value="CAK6968704.1"/>
    <property type="molecule type" value="Genomic_DNA"/>
</dbReference>
<gene>
    <name evidence="2" type="ORF">FSCOSCO3_A014917</name>
</gene>
<feature type="region of interest" description="Disordered" evidence="1">
    <location>
        <begin position="159"/>
        <end position="247"/>
    </location>
</feature>
<feature type="compositionally biased region" description="Polar residues" evidence="1">
    <location>
        <begin position="173"/>
        <end position="183"/>
    </location>
</feature>
<keyword evidence="3" id="KW-1185">Reference proteome</keyword>
<feature type="compositionally biased region" description="Acidic residues" evidence="1">
    <location>
        <begin position="255"/>
        <end position="268"/>
    </location>
</feature>
<evidence type="ECO:0000313" key="2">
    <source>
        <dbReference type="EMBL" id="CAK6968704.1"/>
    </source>
</evidence>